<accession>A0A9Q1BTX5</accession>
<sequence>MDSFVNSSNTNGTSSAYSPEAIGLGVGYALLSVVGIAGNGLVLIAVAFSKSLQTTSNVFIVNLAVADLLTSLVFPSFVIAGFADYRPYLDTMCFVALAIAHTTIGCSIYTLASIAINRFVLILSPMKYYRDIFKPKVFTVWVTFLWICPVLIAVFPPVALDIGKLAFDGLNHNCRPKTTVASSALYDNLLIYGYFPIPLSIIMVSYIGIFIKVLRHNRRMSKQSLTLTLYSSGRQVISFHYLQTSDEYAPIRRSHDAFQRQLKITRNMFYIFCAFLVCYLPHTICNFTDCRIGAFTRLFVSTNSVVNPFIYGISHPHFRKVFGEILGCKSSS</sequence>
<dbReference type="PRINTS" id="PR00237">
    <property type="entry name" value="GPCRRHODOPSN"/>
</dbReference>
<keyword evidence="5 9" id="KW-0297">G-protein coupled receptor</keyword>
<dbReference type="Gene3D" id="1.20.1070.10">
    <property type="entry name" value="Rhodopsin 7-helix transmembrane proteins"/>
    <property type="match status" value="1"/>
</dbReference>
<reference evidence="12" key="1">
    <citation type="submission" date="2021-10" db="EMBL/GenBank/DDBJ databases">
        <title>Tropical sea cucumber genome reveals ecological adaptation and Cuvierian tubules defense mechanism.</title>
        <authorList>
            <person name="Chen T."/>
        </authorList>
    </citation>
    <scope>NUCLEOTIDE SEQUENCE</scope>
    <source>
        <strain evidence="12">Nanhai2018</strain>
        <tissue evidence="12">Muscle</tissue>
    </source>
</reference>
<feature type="transmembrane region" description="Helical" evidence="10">
    <location>
        <begin position="137"/>
        <end position="160"/>
    </location>
</feature>
<evidence type="ECO:0000256" key="9">
    <source>
        <dbReference type="RuleBase" id="RU000688"/>
    </source>
</evidence>
<evidence type="ECO:0000256" key="2">
    <source>
        <dbReference type="ARBA" id="ARBA00022475"/>
    </source>
</evidence>
<evidence type="ECO:0000256" key="4">
    <source>
        <dbReference type="ARBA" id="ARBA00022989"/>
    </source>
</evidence>
<keyword evidence="6 10" id="KW-0472">Membrane</keyword>
<evidence type="ECO:0000313" key="12">
    <source>
        <dbReference type="EMBL" id="KAJ8032756.1"/>
    </source>
</evidence>
<evidence type="ECO:0000256" key="1">
    <source>
        <dbReference type="ARBA" id="ARBA00004651"/>
    </source>
</evidence>
<protein>
    <submittedName>
        <fullName evidence="12">Rhodopsin, GQ-coupled</fullName>
    </submittedName>
</protein>
<dbReference type="OrthoDB" id="10044919at2759"/>
<evidence type="ECO:0000256" key="3">
    <source>
        <dbReference type="ARBA" id="ARBA00022692"/>
    </source>
</evidence>
<feature type="transmembrane region" description="Helical" evidence="10">
    <location>
        <begin position="268"/>
        <end position="284"/>
    </location>
</feature>
<dbReference type="InterPro" id="IPR000276">
    <property type="entry name" value="GPCR_Rhodpsn"/>
</dbReference>
<dbReference type="Pfam" id="PF00001">
    <property type="entry name" value="7tm_1"/>
    <property type="match status" value="1"/>
</dbReference>
<evidence type="ECO:0000256" key="8">
    <source>
        <dbReference type="ARBA" id="ARBA00023224"/>
    </source>
</evidence>
<dbReference type="PROSITE" id="PS50262">
    <property type="entry name" value="G_PROTEIN_RECEP_F1_2"/>
    <property type="match status" value="1"/>
</dbReference>
<dbReference type="InterPro" id="IPR017452">
    <property type="entry name" value="GPCR_Rhodpsn_7TM"/>
</dbReference>
<keyword evidence="7 9" id="KW-0675">Receptor</keyword>
<keyword evidence="8 9" id="KW-0807">Transducer</keyword>
<comment type="subcellular location">
    <subcellularLocation>
        <location evidence="1">Cell membrane</location>
        <topology evidence="1">Multi-pass membrane protein</topology>
    </subcellularLocation>
</comment>
<evidence type="ECO:0000256" key="6">
    <source>
        <dbReference type="ARBA" id="ARBA00023136"/>
    </source>
</evidence>
<dbReference type="EMBL" id="JAIZAY010000011">
    <property type="protein sequence ID" value="KAJ8032756.1"/>
    <property type="molecule type" value="Genomic_DNA"/>
</dbReference>
<evidence type="ECO:0000256" key="10">
    <source>
        <dbReference type="SAM" id="Phobius"/>
    </source>
</evidence>
<dbReference type="SMART" id="SM01381">
    <property type="entry name" value="7TM_GPCR_Srsx"/>
    <property type="match status" value="1"/>
</dbReference>
<feature type="transmembrane region" description="Helical" evidence="10">
    <location>
        <begin position="60"/>
        <end position="82"/>
    </location>
</feature>
<evidence type="ECO:0000256" key="5">
    <source>
        <dbReference type="ARBA" id="ARBA00023040"/>
    </source>
</evidence>
<dbReference type="GO" id="GO:0005886">
    <property type="term" value="C:plasma membrane"/>
    <property type="evidence" value="ECO:0007669"/>
    <property type="project" value="UniProtKB-SubCell"/>
</dbReference>
<feature type="transmembrane region" description="Helical" evidence="10">
    <location>
        <begin position="26"/>
        <end position="48"/>
    </location>
</feature>
<feature type="transmembrane region" description="Helical" evidence="10">
    <location>
        <begin position="94"/>
        <end position="116"/>
    </location>
</feature>
<feature type="domain" description="G-protein coupled receptors family 1 profile" evidence="11">
    <location>
        <begin position="38"/>
        <end position="311"/>
    </location>
</feature>
<organism evidence="12 13">
    <name type="scientific">Holothuria leucospilota</name>
    <name type="common">Black long sea cucumber</name>
    <name type="synonym">Mertensiothuria leucospilota</name>
    <dbReference type="NCBI Taxonomy" id="206669"/>
    <lineage>
        <taxon>Eukaryota</taxon>
        <taxon>Metazoa</taxon>
        <taxon>Echinodermata</taxon>
        <taxon>Eleutherozoa</taxon>
        <taxon>Echinozoa</taxon>
        <taxon>Holothuroidea</taxon>
        <taxon>Aspidochirotacea</taxon>
        <taxon>Aspidochirotida</taxon>
        <taxon>Holothuriidae</taxon>
        <taxon>Holothuria</taxon>
    </lineage>
</organism>
<dbReference type="CDD" id="cd00637">
    <property type="entry name" value="7tm_classA_rhodopsin-like"/>
    <property type="match status" value="1"/>
</dbReference>
<dbReference type="GO" id="GO:0004930">
    <property type="term" value="F:G protein-coupled receptor activity"/>
    <property type="evidence" value="ECO:0007669"/>
    <property type="project" value="UniProtKB-KW"/>
</dbReference>
<keyword evidence="13" id="KW-1185">Reference proteome</keyword>
<dbReference type="PROSITE" id="PS00237">
    <property type="entry name" value="G_PROTEIN_RECEP_F1_1"/>
    <property type="match status" value="1"/>
</dbReference>
<evidence type="ECO:0000256" key="7">
    <source>
        <dbReference type="ARBA" id="ARBA00023170"/>
    </source>
</evidence>
<feature type="transmembrane region" description="Helical" evidence="10">
    <location>
        <begin position="191"/>
        <end position="214"/>
    </location>
</feature>
<comment type="caution">
    <text evidence="12">The sequence shown here is derived from an EMBL/GenBank/DDBJ whole genome shotgun (WGS) entry which is preliminary data.</text>
</comment>
<keyword evidence="4 10" id="KW-1133">Transmembrane helix</keyword>
<comment type="similarity">
    <text evidence="9">Belongs to the G-protein coupled receptor 1 family.</text>
</comment>
<evidence type="ECO:0000259" key="11">
    <source>
        <dbReference type="PROSITE" id="PS50262"/>
    </source>
</evidence>
<gene>
    <name evidence="12" type="ORF">HOLleu_22797</name>
</gene>
<dbReference type="PANTHER" id="PTHR24228:SF72">
    <property type="entry name" value="G-PROTEIN COUPLED RECEPTORS FAMILY 1 PROFILE DOMAIN-CONTAINING PROTEIN"/>
    <property type="match status" value="1"/>
</dbReference>
<dbReference type="AlphaFoldDB" id="A0A9Q1BTX5"/>
<keyword evidence="2" id="KW-1003">Cell membrane</keyword>
<evidence type="ECO:0000313" key="13">
    <source>
        <dbReference type="Proteomes" id="UP001152320"/>
    </source>
</evidence>
<proteinExistence type="inferred from homology"/>
<keyword evidence="3 9" id="KW-0812">Transmembrane</keyword>
<dbReference type="SUPFAM" id="SSF81321">
    <property type="entry name" value="Family A G protein-coupled receptor-like"/>
    <property type="match status" value="1"/>
</dbReference>
<dbReference type="Proteomes" id="UP001152320">
    <property type="component" value="Chromosome 11"/>
</dbReference>
<name>A0A9Q1BTX5_HOLLE</name>
<dbReference type="PANTHER" id="PTHR24228">
    <property type="entry name" value="B2 BRADYKININ RECEPTOR/ANGIOTENSIN II RECEPTOR"/>
    <property type="match status" value="1"/>
</dbReference>